<accession>A0A7X4K9U2</accession>
<name>A0A7X4K9U2_9BURK</name>
<dbReference type="AlphaFoldDB" id="A0A7X4K9U2"/>
<dbReference type="InterPro" id="IPR006429">
    <property type="entry name" value="Phage_lambda_portal"/>
</dbReference>
<evidence type="ECO:0000313" key="2">
    <source>
        <dbReference type="EMBL" id="MYM65440.1"/>
    </source>
</evidence>
<sequence>MNLLDRAIAAVFPRAGLRRMHARYVLSQYDAAKPSRLRKGKRDQRSPDLQVQQGAVALRDLARNLEQNHDIFRGALRTMVNNIVGPNGIGIEPQPRRADGTIHEEYARALKEVYRDWCKCPEVTHKHHWSKVQRLGCASWLRDGEFFAQRLRGAVPLLDHGTTLPYSLELFEADLVPFDHYDEANRVQQGIERNAWGRATAIWCYKEFPNGISFLKRNADLKRIPMANVLHVASIDRIGQMRGVSIFASVITRLEDIKEYEESERIAAKVAASLTAYVRRGAPEDYDVDRFAANAAADNNSTDIAMSPGMVIKDLKPGEDIGMIDSNRPNPNLITFRSGQLRAVAAGIGASYSSISRDYNGTYSAQRQELVEQWVHYAVAADDFVGQFVQPVWEDIVQIAHLSGAARIPKDVVPSTASDALYVGQAMPWIDPMKEALAWTALVQAGFASEVEVMRKRGANPHDVLEQINQYRTKVGEMKLVFSADFANVRKLPAAPAREEPPEDSGNDDVKEDKENEQTGTSRS</sequence>
<comment type="caution">
    <text evidence="2">The sequence shown here is derived from an EMBL/GenBank/DDBJ whole genome shotgun (WGS) entry which is preliminary data.</text>
</comment>
<dbReference type="NCBIfam" id="TIGR01539">
    <property type="entry name" value="portal_lambda"/>
    <property type="match status" value="1"/>
</dbReference>
<proteinExistence type="predicted"/>
<gene>
    <name evidence="2" type="ORF">GTP45_01155</name>
</gene>
<dbReference type="Proteomes" id="UP000450012">
    <property type="component" value="Unassembled WGS sequence"/>
</dbReference>
<dbReference type="Pfam" id="PF05136">
    <property type="entry name" value="Phage_portal_2"/>
    <property type="match status" value="1"/>
</dbReference>
<dbReference type="GO" id="GO:0005198">
    <property type="term" value="F:structural molecule activity"/>
    <property type="evidence" value="ECO:0007669"/>
    <property type="project" value="InterPro"/>
</dbReference>
<dbReference type="GO" id="GO:0019068">
    <property type="term" value="P:virion assembly"/>
    <property type="evidence" value="ECO:0007669"/>
    <property type="project" value="InterPro"/>
</dbReference>
<keyword evidence="3" id="KW-1185">Reference proteome</keyword>
<reference evidence="2 3" key="1">
    <citation type="submission" date="2019-12" db="EMBL/GenBank/DDBJ databases">
        <title>Novel species isolated from a subtropical stream in China.</title>
        <authorList>
            <person name="Lu H."/>
        </authorList>
    </citation>
    <scope>NUCLEOTIDE SEQUENCE [LARGE SCALE GENOMIC DNA]</scope>
    <source>
        <strain evidence="2 3">FT55W</strain>
    </source>
</reference>
<organism evidence="2 3">
    <name type="scientific">Duganella rivi</name>
    <dbReference type="NCBI Taxonomy" id="2666083"/>
    <lineage>
        <taxon>Bacteria</taxon>
        <taxon>Pseudomonadati</taxon>
        <taxon>Pseudomonadota</taxon>
        <taxon>Betaproteobacteria</taxon>
        <taxon>Burkholderiales</taxon>
        <taxon>Oxalobacteraceae</taxon>
        <taxon>Telluria group</taxon>
        <taxon>Duganella</taxon>
    </lineage>
</organism>
<evidence type="ECO:0000313" key="3">
    <source>
        <dbReference type="Proteomes" id="UP000450012"/>
    </source>
</evidence>
<dbReference type="EMBL" id="WWCK01000001">
    <property type="protein sequence ID" value="MYM65440.1"/>
    <property type="molecule type" value="Genomic_DNA"/>
</dbReference>
<protein>
    <submittedName>
        <fullName evidence="2">Phage portal protein</fullName>
    </submittedName>
</protein>
<feature type="compositionally biased region" description="Basic and acidic residues" evidence="1">
    <location>
        <begin position="508"/>
        <end position="517"/>
    </location>
</feature>
<feature type="region of interest" description="Disordered" evidence="1">
    <location>
        <begin position="492"/>
        <end position="524"/>
    </location>
</feature>
<dbReference type="RefSeq" id="WP_161012052.1">
    <property type="nucleotide sequence ID" value="NZ_WWCK01000001.1"/>
</dbReference>
<evidence type="ECO:0000256" key="1">
    <source>
        <dbReference type="SAM" id="MobiDB-lite"/>
    </source>
</evidence>